<gene>
    <name evidence="1" type="ORF">NU887_03480</name>
</gene>
<name>A0A9X2P241_9BACT</name>
<organism evidence="1 2">
    <name type="scientific">Aquiflexum gelatinilyticum</name>
    <dbReference type="NCBI Taxonomy" id="2961943"/>
    <lineage>
        <taxon>Bacteria</taxon>
        <taxon>Pseudomonadati</taxon>
        <taxon>Bacteroidota</taxon>
        <taxon>Cytophagia</taxon>
        <taxon>Cytophagales</taxon>
        <taxon>Cyclobacteriaceae</taxon>
        <taxon>Aquiflexum</taxon>
    </lineage>
</organism>
<accession>A0A9X2P241</accession>
<dbReference type="EMBL" id="JANSUY010000001">
    <property type="protein sequence ID" value="MCR9014081.1"/>
    <property type="molecule type" value="Genomic_DNA"/>
</dbReference>
<evidence type="ECO:0000313" key="1">
    <source>
        <dbReference type="EMBL" id="MCR9014081.1"/>
    </source>
</evidence>
<reference evidence="1" key="1">
    <citation type="submission" date="2022-08" db="EMBL/GenBank/DDBJ databases">
        <authorList>
            <person name="Zhang D."/>
        </authorList>
    </citation>
    <scope>NUCLEOTIDE SEQUENCE</scope>
    <source>
        <strain evidence="1">XJ19-11</strain>
    </source>
</reference>
<proteinExistence type="predicted"/>
<evidence type="ECO:0000313" key="2">
    <source>
        <dbReference type="Proteomes" id="UP001142175"/>
    </source>
</evidence>
<dbReference type="Proteomes" id="UP001142175">
    <property type="component" value="Unassembled WGS sequence"/>
</dbReference>
<dbReference type="RefSeq" id="WP_258421956.1">
    <property type="nucleotide sequence ID" value="NZ_JANAEZ010000001.1"/>
</dbReference>
<sequence>MLQANESRIKAIVYDFAPSNTVKILDMINNLPFVENLGTVYSQDSIEEKIIEHKANLVFVNICYKMRSGKFSPDQVIERIKTLNPLAKIILCKSHIGPLLRQLYLHQGFDFVIDKVNDFDKIPDLLHSISAEKESQNAAMVA</sequence>
<comment type="caution">
    <text evidence="1">The sequence shown here is derived from an EMBL/GenBank/DDBJ whole genome shotgun (WGS) entry which is preliminary data.</text>
</comment>
<dbReference type="AlphaFoldDB" id="A0A9X2P241"/>
<keyword evidence="2" id="KW-1185">Reference proteome</keyword>
<protein>
    <submittedName>
        <fullName evidence="1">Uncharacterized protein</fullName>
    </submittedName>
</protein>